<dbReference type="GO" id="GO:0022857">
    <property type="term" value="F:transmembrane transporter activity"/>
    <property type="evidence" value="ECO:0007669"/>
    <property type="project" value="InterPro"/>
</dbReference>
<protein>
    <submittedName>
        <fullName evidence="9">Iron complex transport system permease protein</fullName>
    </submittedName>
</protein>
<dbReference type="InterPro" id="IPR000522">
    <property type="entry name" value="ABC_transptr_permease_BtuC"/>
</dbReference>
<organism evidence="9 10">
    <name type="scientific">Gracilibacillus kekensis</name>
    <dbReference type="NCBI Taxonomy" id="1027249"/>
    <lineage>
        <taxon>Bacteria</taxon>
        <taxon>Bacillati</taxon>
        <taxon>Bacillota</taxon>
        <taxon>Bacilli</taxon>
        <taxon>Bacillales</taxon>
        <taxon>Bacillaceae</taxon>
        <taxon>Gracilibacillus</taxon>
    </lineage>
</organism>
<dbReference type="Pfam" id="PF01032">
    <property type="entry name" value="FecCD"/>
    <property type="match status" value="1"/>
</dbReference>
<evidence type="ECO:0000256" key="4">
    <source>
        <dbReference type="ARBA" id="ARBA00022475"/>
    </source>
</evidence>
<accession>A0A1M7LFW4</accession>
<evidence type="ECO:0000256" key="8">
    <source>
        <dbReference type="SAM" id="Phobius"/>
    </source>
</evidence>
<keyword evidence="4" id="KW-1003">Cell membrane</keyword>
<dbReference type="Proteomes" id="UP000184184">
    <property type="component" value="Unassembled WGS sequence"/>
</dbReference>
<evidence type="ECO:0000256" key="1">
    <source>
        <dbReference type="ARBA" id="ARBA00004651"/>
    </source>
</evidence>
<dbReference type="FunFam" id="1.10.3470.10:FF:000001">
    <property type="entry name" value="Vitamin B12 ABC transporter permease BtuC"/>
    <property type="match status" value="1"/>
</dbReference>
<feature type="transmembrane region" description="Helical" evidence="8">
    <location>
        <begin position="249"/>
        <end position="275"/>
    </location>
</feature>
<comment type="similarity">
    <text evidence="2">Belongs to the binding-protein-dependent transport system permease family. FecCD subfamily.</text>
</comment>
<dbReference type="SUPFAM" id="SSF81345">
    <property type="entry name" value="ABC transporter involved in vitamin B12 uptake, BtuC"/>
    <property type="match status" value="1"/>
</dbReference>
<feature type="transmembrane region" description="Helical" evidence="8">
    <location>
        <begin position="290"/>
        <end position="310"/>
    </location>
</feature>
<reference evidence="9 10" key="1">
    <citation type="submission" date="2016-11" db="EMBL/GenBank/DDBJ databases">
        <authorList>
            <person name="Jaros S."/>
            <person name="Januszkiewicz K."/>
            <person name="Wedrychowicz H."/>
        </authorList>
    </citation>
    <scope>NUCLEOTIDE SEQUENCE [LARGE SCALE GENOMIC DNA]</scope>
    <source>
        <strain evidence="9 10">CGMCC 1.10681</strain>
    </source>
</reference>
<dbReference type="PANTHER" id="PTHR30472">
    <property type="entry name" value="FERRIC ENTEROBACTIN TRANSPORT SYSTEM PERMEASE PROTEIN"/>
    <property type="match status" value="1"/>
</dbReference>
<evidence type="ECO:0000256" key="5">
    <source>
        <dbReference type="ARBA" id="ARBA00022692"/>
    </source>
</evidence>
<dbReference type="RefSeq" id="WP_073200284.1">
    <property type="nucleotide sequence ID" value="NZ_FRCZ01000001.1"/>
</dbReference>
<keyword evidence="6 8" id="KW-1133">Transmembrane helix</keyword>
<keyword evidence="5 8" id="KW-0812">Transmembrane</keyword>
<keyword evidence="10" id="KW-1185">Reference proteome</keyword>
<comment type="subcellular location">
    <subcellularLocation>
        <location evidence="1">Cell membrane</location>
        <topology evidence="1">Multi-pass membrane protein</topology>
    </subcellularLocation>
</comment>
<evidence type="ECO:0000313" key="10">
    <source>
        <dbReference type="Proteomes" id="UP000184184"/>
    </source>
</evidence>
<dbReference type="STRING" id="1027249.SAMN05216179_1064"/>
<feature type="transmembrane region" description="Helical" evidence="8">
    <location>
        <begin position="160"/>
        <end position="181"/>
    </location>
</feature>
<evidence type="ECO:0000313" key="9">
    <source>
        <dbReference type="EMBL" id="SHM77035.1"/>
    </source>
</evidence>
<keyword evidence="3" id="KW-0813">Transport</keyword>
<dbReference type="GO" id="GO:0005886">
    <property type="term" value="C:plasma membrane"/>
    <property type="evidence" value="ECO:0007669"/>
    <property type="project" value="UniProtKB-SubCell"/>
</dbReference>
<sequence>MESVSQYSQIIRRRKQFLFILAIVFVVIFIIDIMVGSSSLTMVETVKIIFEGPKENERYNAIIWGIRLPMALTCVCVGASLGLAGVQMQTILNNPLASPYTLGVSSAAGFGAAFSIVFGFPYLSPSWINIPVSAMIFSLLASAMIALASKRMENNDTKSMILFGVIMNFFFAALQTLMQYISNQSQTTEILHWLFGSLAKANWLGVLICSSVFLIIFLISLRYNWQLTALSVGEDRAKSLGIRTNKLRIIVFILSALLIAAAVSYVGSIGFIGLVAPHFARTYMGEDQRYLAPMSAFFGVILLLTASILSKIVIPGIIIPVGIITNLVGVGFLAYLMLRRKI</sequence>
<proteinExistence type="inferred from homology"/>
<name>A0A1M7LFW4_9BACI</name>
<dbReference type="InterPro" id="IPR037294">
    <property type="entry name" value="ABC_BtuC-like"/>
</dbReference>
<dbReference type="EMBL" id="FRCZ01000001">
    <property type="protein sequence ID" value="SHM77035.1"/>
    <property type="molecule type" value="Genomic_DNA"/>
</dbReference>
<evidence type="ECO:0000256" key="6">
    <source>
        <dbReference type="ARBA" id="ARBA00022989"/>
    </source>
</evidence>
<feature type="transmembrane region" description="Helical" evidence="8">
    <location>
        <begin position="201"/>
        <end position="221"/>
    </location>
</feature>
<feature type="transmembrane region" description="Helical" evidence="8">
    <location>
        <begin position="317"/>
        <end position="338"/>
    </location>
</feature>
<gene>
    <name evidence="9" type="ORF">SAMN05216179_1064</name>
</gene>
<evidence type="ECO:0000256" key="2">
    <source>
        <dbReference type="ARBA" id="ARBA00007935"/>
    </source>
</evidence>
<feature type="transmembrane region" description="Helical" evidence="8">
    <location>
        <begin position="17"/>
        <end position="41"/>
    </location>
</feature>
<evidence type="ECO:0000256" key="3">
    <source>
        <dbReference type="ARBA" id="ARBA00022448"/>
    </source>
</evidence>
<feature type="transmembrane region" description="Helical" evidence="8">
    <location>
        <begin position="61"/>
        <end position="84"/>
    </location>
</feature>
<dbReference type="AlphaFoldDB" id="A0A1M7LFW4"/>
<feature type="transmembrane region" description="Helical" evidence="8">
    <location>
        <begin position="126"/>
        <end position="148"/>
    </location>
</feature>
<dbReference type="GO" id="GO:0033214">
    <property type="term" value="P:siderophore-iron import into cell"/>
    <property type="evidence" value="ECO:0007669"/>
    <property type="project" value="TreeGrafter"/>
</dbReference>
<feature type="transmembrane region" description="Helical" evidence="8">
    <location>
        <begin position="96"/>
        <end position="120"/>
    </location>
</feature>
<dbReference type="CDD" id="cd06550">
    <property type="entry name" value="TM_ABC_iron-siderophores_like"/>
    <property type="match status" value="1"/>
</dbReference>
<keyword evidence="7 8" id="KW-0472">Membrane</keyword>
<evidence type="ECO:0000256" key="7">
    <source>
        <dbReference type="ARBA" id="ARBA00023136"/>
    </source>
</evidence>
<dbReference type="OrthoDB" id="9811721at2"/>
<dbReference type="Gene3D" id="1.10.3470.10">
    <property type="entry name" value="ABC transporter involved in vitamin B12 uptake, BtuC"/>
    <property type="match status" value="1"/>
</dbReference>
<dbReference type="PANTHER" id="PTHR30472:SF25">
    <property type="entry name" value="ABC TRANSPORTER PERMEASE PROTEIN MJ0876-RELATED"/>
    <property type="match status" value="1"/>
</dbReference>